<protein>
    <recommendedName>
        <fullName evidence="6">NACHT domain-containing protein</fullName>
    </recommendedName>
</protein>
<dbReference type="PANTHER" id="PTHR10039:SF14">
    <property type="entry name" value="NACHT DOMAIN-CONTAINING PROTEIN"/>
    <property type="match status" value="1"/>
</dbReference>
<accession>A0ABY6UJV5</accession>
<evidence type="ECO:0008006" key="6">
    <source>
        <dbReference type="Google" id="ProtNLM"/>
    </source>
</evidence>
<evidence type="ECO:0000256" key="1">
    <source>
        <dbReference type="ARBA" id="ARBA00022737"/>
    </source>
</evidence>
<proteinExistence type="predicted"/>
<evidence type="ECO:0000259" key="3">
    <source>
        <dbReference type="Pfam" id="PF24883"/>
    </source>
</evidence>
<dbReference type="InterPro" id="IPR054471">
    <property type="entry name" value="GPIID_WHD"/>
</dbReference>
<name>A0ABY6UJV5_BIOOC</name>
<dbReference type="Gene3D" id="3.40.50.300">
    <property type="entry name" value="P-loop containing nucleotide triphosphate hydrolases"/>
    <property type="match status" value="1"/>
</dbReference>
<keyword evidence="5" id="KW-1185">Reference proteome</keyword>
<dbReference type="InterPro" id="IPR056884">
    <property type="entry name" value="NPHP3-like_N"/>
</dbReference>
<comment type="caution">
    <text evidence="4">The sequence shown here is derived from an EMBL/GenBank/DDBJ whole genome shotgun (WGS) entry which is preliminary data.</text>
</comment>
<gene>
    <name evidence="4" type="ORF">CLO192961_LOCUS287423</name>
</gene>
<feature type="domain" description="Nephrocystin 3-like N-terminal" evidence="3">
    <location>
        <begin position="59"/>
        <end position="227"/>
    </location>
</feature>
<dbReference type="EMBL" id="CABFNS010000820">
    <property type="protein sequence ID" value="VUC30442.1"/>
    <property type="molecule type" value="Genomic_DNA"/>
</dbReference>
<feature type="domain" description="GPI inositol-deacylase winged helix" evidence="2">
    <location>
        <begin position="341"/>
        <end position="420"/>
    </location>
</feature>
<dbReference type="Pfam" id="PF22939">
    <property type="entry name" value="WHD_GPIID"/>
    <property type="match status" value="1"/>
</dbReference>
<dbReference type="Proteomes" id="UP000766486">
    <property type="component" value="Unassembled WGS sequence"/>
</dbReference>
<evidence type="ECO:0000313" key="5">
    <source>
        <dbReference type="Proteomes" id="UP000766486"/>
    </source>
</evidence>
<dbReference type="Pfam" id="PF24883">
    <property type="entry name" value="NPHP3_N"/>
    <property type="match status" value="1"/>
</dbReference>
<evidence type="ECO:0000313" key="4">
    <source>
        <dbReference type="EMBL" id="VUC30442.1"/>
    </source>
</evidence>
<dbReference type="InterPro" id="IPR027417">
    <property type="entry name" value="P-loop_NTPase"/>
</dbReference>
<evidence type="ECO:0000259" key="2">
    <source>
        <dbReference type="Pfam" id="PF22939"/>
    </source>
</evidence>
<keyword evidence="1" id="KW-0677">Repeat</keyword>
<reference evidence="4 5" key="1">
    <citation type="submission" date="2019-06" db="EMBL/GenBank/DDBJ databases">
        <authorList>
            <person name="Broberg M."/>
        </authorList>
    </citation>
    <scope>NUCLEOTIDE SEQUENCE [LARGE SCALE GENOMIC DNA]</scope>
</reference>
<dbReference type="PANTHER" id="PTHR10039">
    <property type="entry name" value="AMELOGENIN"/>
    <property type="match status" value="1"/>
</dbReference>
<dbReference type="SUPFAM" id="SSF52540">
    <property type="entry name" value="P-loop containing nucleoside triphosphate hydrolases"/>
    <property type="match status" value="1"/>
</dbReference>
<organism evidence="4 5">
    <name type="scientific">Bionectria ochroleuca</name>
    <name type="common">Gliocladium roseum</name>
    <dbReference type="NCBI Taxonomy" id="29856"/>
    <lineage>
        <taxon>Eukaryota</taxon>
        <taxon>Fungi</taxon>
        <taxon>Dikarya</taxon>
        <taxon>Ascomycota</taxon>
        <taxon>Pezizomycotina</taxon>
        <taxon>Sordariomycetes</taxon>
        <taxon>Hypocreomycetidae</taxon>
        <taxon>Hypocreales</taxon>
        <taxon>Bionectriaceae</taxon>
        <taxon>Clonostachys</taxon>
    </lineage>
</organism>
<sequence>MTIGFIEAKQWRGRLANEADRLERQRAAQERLAVFSWLGLSDTSQEDRLDRLLRDSVPGTCDSFGKHELVRRWEQDDTSCRSLWVHGKPGAGPRTKAENPGKSTLCANFLELLRNQKIATFWYLCSYQDRPNALNILRVLASQIIASNPSFVGDIYDRYVIRIQKPNSKALRSLIQELIDIIQSCRIVIDGLDECVEMEQKYILEDLFSFVKGPSKTTKAKLLLFSRDIPSISSKMSRSLKGLVKISLSSELTSSNNNITYYVNHEVQNIGEKFTSLNLKQDLDNISHLLIERSEGMFLWVKLIMHSLLEADSIAELQKVIVSMPRELPEVYDRILDQMYRGKEEAQREKVLRMLKWIVFSYRPLKHHELLHGVAVTVDTPDFCENTRLQEHAMDICKPLVEKMPDGTVTFIHHTIQEYVYIINKCPSLY</sequence>